<dbReference type="SUPFAM" id="SSF58113">
    <property type="entry name" value="Apolipoprotein A-I"/>
    <property type="match status" value="1"/>
</dbReference>
<dbReference type="PANTHER" id="PTHR33371">
    <property type="entry name" value="INTERMEMBRANE PHOSPHOLIPID TRANSPORT SYSTEM BINDING PROTEIN MLAD-RELATED"/>
    <property type="match status" value="1"/>
</dbReference>
<proteinExistence type="predicted"/>
<comment type="caution">
    <text evidence="3">The sequence shown here is derived from an EMBL/GenBank/DDBJ whole genome shotgun (WGS) entry which is preliminary data.</text>
</comment>
<gene>
    <name evidence="3" type="ORF">EDE15_1121</name>
</gene>
<reference evidence="3 4" key="1">
    <citation type="submission" date="2018-12" db="EMBL/GenBank/DDBJ databases">
        <title>Sequencing of bacterial isolates from soil warming experiment in Harvard Forest, Massachusetts, USA.</title>
        <authorList>
            <person name="Deangelis K."/>
        </authorList>
    </citation>
    <scope>NUCLEOTIDE SEQUENCE [LARGE SCALE GENOMIC DNA]</scope>
    <source>
        <strain evidence="3 4">EB153</strain>
    </source>
</reference>
<dbReference type="AlphaFoldDB" id="A0A3R9QG04"/>
<dbReference type="Pfam" id="PF02470">
    <property type="entry name" value="MlaD"/>
    <property type="match status" value="1"/>
</dbReference>
<name>A0A3R9QG04_9BACT</name>
<feature type="coiled-coil region" evidence="1">
    <location>
        <begin position="250"/>
        <end position="284"/>
    </location>
</feature>
<feature type="domain" description="Mce/MlaD" evidence="2">
    <location>
        <begin position="40"/>
        <end position="112"/>
    </location>
</feature>
<dbReference type="OrthoDB" id="5294672at2"/>
<organism evidence="3 4">
    <name type="scientific">Edaphobacter aggregans</name>
    <dbReference type="NCBI Taxonomy" id="570835"/>
    <lineage>
        <taxon>Bacteria</taxon>
        <taxon>Pseudomonadati</taxon>
        <taxon>Acidobacteriota</taxon>
        <taxon>Terriglobia</taxon>
        <taxon>Terriglobales</taxon>
        <taxon>Acidobacteriaceae</taxon>
        <taxon>Edaphobacter</taxon>
    </lineage>
</organism>
<keyword evidence="4" id="KW-1185">Reference proteome</keyword>
<dbReference type="RefSeq" id="WP_125484349.1">
    <property type="nucleotide sequence ID" value="NZ_RSDW01000001.1"/>
</dbReference>
<evidence type="ECO:0000256" key="1">
    <source>
        <dbReference type="SAM" id="Coils"/>
    </source>
</evidence>
<feature type="coiled-coil region" evidence="1">
    <location>
        <begin position="153"/>
        <end position="180"/>
    </location>
</feature>
<dbReference type="InterPro" id="IPR052336">
    <property type="entry name" value="MlaD_Phospholipid_Transporter"/>
</dbReference>
<evidence type="ECO:0000259" key="2">
    <source>
        <dbReference type="Pfam" id="PF02470"/>
    </source>
</evidence>
<evidence type="ECO:0000313" key="3">
    <source>
        <dbReference type="EMBL" id="RSL15630.1"/>
    </source>
</evidence>
<sequence length="320" mass="34104">MNSKREQAAVGFFVIVAAALLIGTILAVSGTFASGGVAHHTYFKSAGGLLPGAAVRYGGMKAGKVEAVRVDPKDSTRIEIDFSVQRDIPVKTDSIAKISSLGALSDNYVEIGTGTKGGQLAAPGSELKSVETVGIGDLGDMIGGLTPVVNQVMQTLNQRLTELQVTLARVNDLLNDKNRENIGNSLGNLNAILAENRPKISGSLANVQVASAKLVPLLDDLKSTMNQANETLSHVDALVVENRQDIRTIVVELKETMLNAQALIEQLKNTTDNNTDNIDQILENIRITSENMKILTDSLKTNPAVLIRGNNGKDRKPGEK</sequence>
<keyword evidence="1" id="KW-0175">Coiled coil</keyword>
<dbReference type="EMBL" id="RSDW01000001">
    <property type="protein sequence ID" value="RSL15630.1"/>
    <property type="molecule type" value="Genomic_DNA"/>
</dbReference>
<accession>A0A3R9QG04</accession>
<dbReference type="Gene3D" id="1.20.120.20">
    <property type="entry name" value="Apolipoprotein"/>
    <property type="match status" value="1"/>
</dbReference>
<protein>
    <submittedName>
        <fullName evidence="3">ABC-type transporter Mla subunit MlaD</fullName>
    </submittedName>
</protein>
<dbReference type="Proteomes" id="UP000269669">
    <property type="component" value="Unassembled WGS sequence"/>
</dbReference>
<dbReference type="InterPro" id="IPR003399">
    <property type="entry name" value="Mce/MlaD"/>
</dbReference>
<dbReference type="PANTHER" id="PTHR33371:SF4">
    <property type="entry name" value="INTERMEMBRANE PHOSPHOLIPID TRANSPORT SYSTEM BINDING PROTEIN MLAD"/>
    <property type="match status" value="1"/>
</dbReference>
<evidence type="ECO:0000313" key="4">
    <source>
        <dbReference type="Proteomes" id="UP000269669"/>
    </source>
</evidence>